<protein>
    <submittedName>
        <fullName evidence="2">S3TC1 protein</fullName>
    </submittedName>
</protein>
<dbReference type="EMBL" id="JAATIS010001721">
    <property type="protein sequence ID" value="KAG2465895.1"/>
    <property type="molecule type" value="Genomic_DNA"/>
</dbReference>
<keyword evidence="3" id="KW-1185">Reference proteome</keyword>
<feature type="region of interest" description="Disordered" evidence="1">
    <location>
        <begin position="1"/>
        <end position="24"/>
    </location>
</feature>
<evidence type="ECO:0000256" key="1">
    <source>
        <dbReference type="SAM" id="MobiDB-lite"/>
    </source>
</evidence>
<accession>A0A8X7XEC1</accession>
<dbReference type="InterPro" id="IPR011990">
    <property type="entry name" value="TPR-like_helical_dom_sf"/>
</dbReference>
<dbReference type="Gene3D" id="1.25.40.10">
    <property type="entry name" value="Tetratricopeptide repeat domain"/>
    <property type="match status" value="1"/>
</dbReference>
<name>A0A8X7XEC1_POLSE</name>
<evidence type="ECO:0000313" key="2">
    <source>
        <dbReference type="EMBL" id="KAG2465895.1"/>
    </source>
</evidence>
<dbReference type="PANTHER" id="PTHR22647:SF3">
    <property type="entry name" value="SH3 DOMAIN AND TETRATRICOPEPTIDE REPEAT-CONTAINING PROTEIN 1"/>
    <property type="match status" value="1"/>
</dbReference>
<reference evidence="2 3" key="1">
    <citation type="journal article" date="2021" name="Cell">
        <title>Tracing the genetic footprints of vertebrate landing in non-teleost ray-finned fishes.</title>
        <authorList>
            <person name="Bi X."/>
            <person name="Wang K."/>
            <person name="Yang L."/>
            <person name="Pan H."/>
            <person name="Jiang H."/>
            <person name="Wei Q."/>
            <person name="Fang M."/>
            <person name="Yu H."/>
            <person name="Zhu C."/>
            <person name="Cai Y."/>
            <person name="He Y."/>
            <person name="Gan X."/>
            <person name="Zeng H."/>
            <person name="Yu D."/>
            <person name="Zhu Y."/>
            <person name="Jiang H."/>
            <person name="Qiu Q."/>
            <person name="Yang H."/>
            <person name="Zhang Y.E."/>
            <person name="Wang W."/>
            <person name="Zhu M."/>
            <person name="He S."/>
            <person name="Zhang G."/>
        </authorList>
    </citation>
    <scope>NUCLEOTIDE SEQUENCE [LARGE SCALE GENOMIC DNA]</scope>
    <source>
        <strain evidence="2">Bchr_013</strain>
    </source>
</reference>
<feature type="non-terminal residue" evidence="2">
    <location>
        <position position="446"/>
    </location>
</feature>
<proteinExistence type="predicted"/>
<gene>
    <name evidence="2" type="primary">Sh3tc1</name>
    <name evidence="2" type="ORF">GTO96_0016833</name>
</gene>
<dbReference type="AlphaFoldDB" id="A0A8X7XEC1"/>
<dbReference type="PANTHER" id="PTHR22647">
    <property type="entry name" value="SH3 DOMAIN AND TETRATRICOPEPTIDE REPEATS CONTAINING PROTEIN"/>
    <property type="match status" value="1"/>
</dbReference>
<evidence type="ECO:0000313" key="3">
    <source>
        <dbReference type="Proteomes" id="UP000886611"/>
    </source>
</evidence>
<comment type="caution">
    <text evidence="2">The sequence shown here is derived from an EMBL/GenBank/DDBJ whole genome shotgun (WGS) entry which is preliminary data.</text>
</comment>
<dbReference type="Proteomes" id="UP000886611">
    <property type="component" value="Unassembled WGS sequence"/>
</dbReference>
<sequence length="446" mass="49346">METETARQRSSLVGTGGKPRIEGSECPVPSVSEVASEAAAAAAGGEAEAAHDGQGLVNHCIENLFLEQVFLLNHLDEDDAGITVQVNEEGLHLMYCGILQQEGTLFARFTGKLLQDLTDGEPHLKYNDVVIVDTPTTGSHWIVQSLSNASKAQVAKSSLEPLIPFSQPADVVLDEELNSLLKLQGHKEANFITFLDKILETESSTVFKMGMKKGTLQEGAIYNLHAIALRHIGSIKHAMDSYHKAQQICELLGSRQNHAVVQANLGFLCITAKFMGLAELYLTKSVKLFSEQQNNIFEIHFIKVLLEVGLYYVGQNLKDKAKFFYEWALLIAIMGNHNESQLQAAQLLCYFYREVCPNEAQCIIYSEYLLLLAQKTGDKVLEGETLETISQLYFGLGTERSFVLYQPPHSQSISLINFQLSTTLRCLVLSLVSIAAMSSENKVRKI</sequence>
<feature type="non-terminal residue" evidence="2">
    <location>
        <position position="1"/>
    </location>
</feature>
<dbReference type="SUPFAM" id="SSF48452">
    <property type="entry name" value="TPR-like"/>
    <property type="match status" value="1"/>
</dbReference>
<organism evidence="2 3">
    <name type="scientific">Polypterus senegalus</name>
    <name type="common">Senegal bichir</name>
    <dbReference type="NCBI Taxonomy" id="55291"/>
    <lineage>
        <taxon>Eukaryota</taxon>
        <taxon>Metazoa</taxon>
        <taxon>Chordata</taxon>
        <taxon>Craniata</taxon>
        <taxon>Vertebrata</taxon>
        <taxon>Euteleostomi</taxon>
        <taxon>Actinopterygii</taxon>
        <taxon>Polypteriformes</taxon>
        <taxon>Polypteridae</taxon>
        <taxon>Polypterus</taxon>
    </lineage>
</organism>
<dbReference type="InterPro" id="IPR042772">
    <property type="entry name" value="SH3TC1/SH3TC2"/>
</dbReference>